<dbReference type="RefSeq" id="WP_085867000.1">
    <property type="nucleotide sequence ID" value="NZ_FWFQ01000002.1"/>
</dbReference>
<sequence length="261" mass="27505">MTPLDTAHAAMQAAPQDDAARLRFYERLADGELFLLLAREAEGEQIEPRLFETDQGSFVLVFDREDRLADFAGGIAPYAALSGRLICGMLAGQGLGLGVNLGVAPSEILIPAQAVDWLNDTLSEAPDEVQARPEEVRAPGRLPEALLTGLDAKLATATGLARFAYLVSVTYEGGAQGHLLAFVDPVPGAEPPLARAVAEALTFSGIEAGALDVAFFRASDPICAKLAKVGLRFDLPELPAEPAKIPGAAPGMDPEKPPRLK</sequence>
<accession>A0A1Y5RES7</accession>
<gene>
    <name evidence="3" type="ORF">PSA7680_00423</name>
</gene>
<evidence type="ECO:0000313" key="4">
    <source>
        <dbReference type="Proteomes" id="UP000193409"/>
    </source>
</evidence>
<dbReference type="Pfam" id="PF07179">
    <property type="entry name" value="SseB"/>
    <property type="match status" value="1"/>
</dbReference>
<keyword evidence="4" id="KW-1185">Reference proteome</keyword>
<protein>
    <recommendedName>
        <fullName evidence="2">SseB protein N-terminal domain-containing protein</fullName>
    </recommendedName>
</protein>
<dbReference type="EMBL" id="FWFQ01000002">
    <property type="protein sequence ID" value="SLN15871.1"/>
    <property type="molecule type" value="Genomic_DNA"/>
</dbReference>
<dbReference type="AlphaFoldDB" id="A0A1Y5RES7"/>
<feature type="domain" description="SseB protein N-terminal" evidence="2">
    <location>
        <begin position="9"/>
        <end position="115"/>
    </location>
</feature>
<dbReference type="OrthoDB" id="7831317at2"/>
<dbReference type="InterPro" id="IPR009839">
    <property type="entry name" value="SseB_N"/>
</dbReference>
<dbReference type="Proteomes" id="UP000193409">
    <property type="component" value="Unassembled WGS sequence"/>
</dbReference>
<evidence type="ECO:0000259" key="2">
    <source>
        <dbReference type="Pfam" id="PF07179"/>
    </source>
</evidence>
<evidence type="ECO:0000256" key="1">
    <source>
        <dbReference type="SAM" id="MobiDB-lite"/>
    </source>
</evidence>
<proteinExistence type="predicted"/>
<name>A0A1Y5RES7_9RHOB</name>
<reference evidence="3 4" key="1">
    <citation type="submission" date="2017-03" db="EMBL/GenBank/DDBJ databases">
        <authorList>
            <person name="Afonso C.L."/>
            <person name="Miller P.J."/>
            <person name="Scott M.A."/>
            <person name="Spackman E."/>
            <person name="Goraichik I."/>
            <person name="Dimitrov K.M."/>
            <person name="Suarez D.L."/>
            <person name="Swayne D.E."/>
        </authorList>
    </citation>
    <scope>NUCLEOTIDE SEQUENCE [LARGE SCALE GENOMIC DNA]</scope>
    <source>
        <strain evidence="3 4">CECT 7680</strain>
    </source>
</reference>
<feature type="region of interest" description="Disordered" evidence="1">
    <location>
        <begin position="240"/>
        <end position="261"/>
    </location>
</feature>
<evidence type="ECO:0000313" key="3">
    <source>
        <dbReference type="EMBL" id="SLN15871.1"/>
    </source>
</evidence>
<organism evidence="3 4">
    <name type="scientific">Pseudoruegeria aquimaris</name>
    <dbReference type="NCBI Taxonomy" id="393663"/>
    <lineage>
        <taxon>Bacteria</taxon>
        <taxon>Pseudomonadati</taxon>
        <taxon>Pseudomonadota</taxon>
        <taxon>Alphaproteobacteria</taxon>
        <taxon>Rhodobacterales</taxon>
        <taxon>Roseobacteraceae</taxon>
        <taxon>Pseudoruegeria</taxon>
    </lineage>
</organism>